<dbReference type="PANTHER" id="PTHR13234:SF8">
    <property type="entry name" value="GAMMA-INTERFERON-INDUCIBLE LYSOSOMAL THIOL REDUCTASE"/>
    <property type="match status" value="1"/>
</dbReference>
<dbReference type="Proteomes" id="UP000268014">
    <property type="component" value="Unassembled WGS sequence"/>
</dbReference>
<accession>A0A0N4WX09</accession>
<evidence type="ECO:0000256" key="4">
    <source>
        <dbReference type="ARBA" id="ARBA00022729"/>
    </source>
</evidence>
<name>A0A0N4WX09_HAEPC</name>
<dbReference type="AlphaFoldDB" id="A0A0N4WX09"/>
<sequence>MLFFLVLIFGVAPVYSESWESSDTDRCSVIPPAFWCSSKEIMKSCGFTDVCKRHNDASYNQPINITVLIESLCPDCQRWITESLPTIFKKFNKFVNIEFIPYGNAKVVNGSIECQHGPEECSINRFESCVIDSMGTQDQYVPYIYCLENQLKYIFVMLIKEFVSTDIGEYYIFETIRAGK</sequence>
<proteinExistence type="inferred from homology"/>
<keyword evidence="8" id="KW-1185">Reference proteome</keyword>
<keyword evidence="3" id="KW-0964">Secreted</keyword>
<dbReference type="Pfam" id="PF03227">
    <property type="entry name" value="GILT"/>
    <property type="match status" value="1"/>
</dbReference>
<dbReference type="PANTHER" id="PTHR13234">
    <property type="entry name" value="GAMMA-INTERFERON INDUCIBLE LYSOSOMAL THIOL REDUCTASE GILT"/>
    <property type="match status" value="1"/>
</dbReference>
<organism evidence="9">
    <name type="scientific">Haemonchus placei</name>
    <name type="common">Barber's pole worm</name>
    <dbReference type="NCBI Taxonomy" id="6290"/>
    <lineage>
        <taxon>Eukaryota</taxon>
        <taxon>Metazoa</taxon>
        <taxon>Ecdysozoa</taxon>
        <taxon>Nematoda</taxon>
        <taxon>Chromadorea</taxon>
        <taxon>Rhabditida</taxon>
        <taxon>Rhabditina</taxon>
        <taxon>Rhabditomorpha</taxon>
        <taxon>Strongyloidea</taxon>
        <taxon>Trichostrongylidae</taxon>
        <taxon>Haemonchus</taxon>
    </lineage>
</organism>
<evidence type="ECO:0000256" key="6">
    <source>
        <dbReference type="SAM" id="SignalP"/>
    </source>
</evidence>
<keyword evidence="4 6" id="KW-0732">Signal</keyword>
<evidence type="ECO:0000256" key="5">
    <source>
        <dbReference type="ARBA" id="ARBA00023180"/>
    </source>
</evidence>
<protein>
    <submittedName>
        <fullName evidence="9">Saposin A-type domain-containing protein</fullName>
    </submittedName>
</protein>
<evidence type="ECO:0000256" key="2">
    <source>
        <dbReference type="ARBA" id="ARBA00005679"/>
    </source>
</evidence>
<feature type="chain" id="PRO_5043124105" evidence="6">
    <location>
        <begin position="17"/>
        <end position="180"/>
    </location>
</feature>
<feature type="signal peptide" evidence="6">
    <location>
        <begin position="1"/>
        <end position="16"/>
    </location>
</feature>
<dbReference type="WBParaSite" id="HPLM_0001632001-mRNA-1">
    <property type="protein sequence ID" value="HPLM_0001632001-mRNA-1"/>
    <property type="gene ID" value="HPLM_0001632001"/>
</dbReference>
<dbReference type="EMBL" id="UZAF01019361">
    <property type="protein sequence ID" value="VDO59465.1"/>
    <property type="molecule type" value="Genomic_DNA"/>
</dbReference>
<evidence type="ECO:0000313" key="7">
    <source>
        <dbReference type="EMBL" id="VDO59465.1"/>
    </source>
</evidence>
<gene>
    <name evidence="7" type="ORF">HPLM_LOCUS16312</name>
</gene>
<reference evidence="7 8" key="2">
    <citation type="submission" date="2018-11" db="EMBL/GenBank/DDBJ databases">
        <authorList>
            <consortium name="Pathogen Informatics"/>
        </authorList>
    </citation>
    <scope>NUCLEOTIDE SEQUENCE [LARGE SCALE GENOMIC DNA]</scope>
    <source>
        <strain evidence="7 8">MHpl1</strain>
    </source>
</reference>
<dbReference type="GO" id="GO:0016671">
    <property type="term" value="F:oxidoreductase activity, acting on a sulfur group of donors, disulfide as acceptor"/>
    <property type="evidence" value="ECO:0007669"/>
    <property type="project" value="InterPro"/>
</dbReference>
<dbReference type="GO" id="GO:0005576">
    <property type="term" value="C:extracellular region"/>
    <property type="evidence" value="ECO:0007669"/>
    <property type="project" value="UniProtKB-SubCell"/>
</dbReference>
<evidence type="ECO:0000313" key="8">
    <source>
        <dbReference type="Proteomes" id="UP000268014"/>
    </source>
</evidence>
<evidence type="ECO:0000256" key="1">
    <source>
        <dbReference type="ARBA" id="ARBA00004613"/>
    </source>
</evidence>
<keyword evidence="5" id="KW-0325">Glycoprotein</keyword>
<comment type="subcellular location">
    <subcellularLocation>
        <location evidence="1">Secreted</location>
    </subcellularLocation>
</comment>
<evidence type="ECO:0000256" key="3">
    <source>
        <dbReference type="ARBA" id="ARBA00022525"/>
    </source>
</evidence>
<evidence type="ECO:0000313" key="9">
    <source>
        <dbReference type="WBParaSite" id="HPLM_0001632001-mRNA-1"/>
    </source>
</evidence>
<reference evidence="9" key="1">
    <citation type="submission" date="2017-02" db="UniProtKB">
        <authorList>
            <consortium name="WormBaseParasite"/>
        </authorList>
    </citation>
    <scope>IDENTIFICATION</scope>
</reference>
<dbReference type="STRING" id="6290.A0A0N4WX09"/>
<dbReference type="InterPro" id="IPR004911">
    <property type="entry name" value="Interferon-induced_GILT"/>
</dbReference>
<dbReference type="OrthoDB" id="958254at2759"/>
<comment type="similarity">
    <text evidence="2">Belongs to the GILT family.</text>
</comment>